<dbReference type="EMBL" id="JBHMAA010000032">
    <property type="protein sequence ID" value="MFB9952063.1"/>
    <property type="molecule type" value="Genomic_DNA"/>
</dbReference>
<name>A0ABV6AQR5_9HYPH</name>
<evidence type="ECO:0008006" key="3">
    <source>
        <dbReference type="Google" id="ProtNLM"/>
    </source>
</evidence>
<sequence>MLIACTIIFAVFVLLCVLSVVCFCIAGRKCEDARDEIDFGNNSFL</sequence>
<protein>
    <recommendedName>
        <fullName evidence="3">P6</fullName>
    </recommendedName>
</protein>
<dbReference type="Proteomes" id="UP001589692">
    <property type="component" value="Unassembled WGS sequence"/>
</dbReference>
<accession>A0ABV6AQR5</accession>
<organism evidence="1 2">
    <name type="scientific">Rhizobium puerariae</name>
    <dbReference type="NCBI Taxonomy" id="1585791"/>
    <lineage>
        <taxon>Bacteria</taxon>
        <taxon>Pseudomonadati</taxon>
        <taxon>Pseudomonadota</taxon>
        <taxon>Alphaproteobacteria</taxon>
        <taxon>Hyphomicrobiales</taxon>
        <taxon>Rhizobiaceae</taxon>
        <taxon>Rhizobium/Agrobacterium group</taxon>
        <taxon>Rhizobium</taxon>
    </lineage>
</organism>
<gene>
    <name evidence="1" type="ORF">ACFFP0_24710</name>
</gene>
<dbReference type="RefSeq" id="WP_377264880.1">
    <property type="nucleotide sequence ID" value="NZ_JBHMAA010000032.1"/>
</dbReference>
<reference evidence="1 2" key="1">
    <citation type="submission" date="2024-09" db="EMBL/GenBank/DDBJ databases">
        <authorList>
            <person name="Sun Q."/>
            <person name="Mori K."/>
        </authorList>
    </citation>
    <scope>NUCLEOTIDE SEQUENCE [LARGE SCALE GENOMIC DNA]</scope>
    <source>
        <strain evidence="1 2">TBRC 4938</strain>
    </source>
</reference>
<evidence type="ECO:0000313" key="1">
    <source>
        <dbReference type="EMBL" id="MFB9952063.1"/>
    </source>
</evidence>
<comment type="caution">
    <text evidence="1">The sequence shown here is derived from an EMBL/GenBank/DDBJ whole genome shotgun (WGS) entry which is preliminary data.</text>
</comment>
<proteinExistence type="predicted"/>
<keyword evidence="2" id="KW-1185">Reference proteome</keyword>
<evidence type="ECO:0000313" key="2">
    <source>
        <dbReference type="Proteomes" id="UP001589692"/>
    </source>
</evidence>